<proteinExistence type="predicted"/>
<evidence type="ECO:0000256" key="1">
    <source>
        <dbReference type="SAM" id="Phobius"/>
    </source>
</evidence>
<keyword evidence="1" id="KW-0472">Membrane</keyword>
<evidence type="ECO:0000313" key="2">
    <source>
        <dbReference type="EMBL" id="DAF47854.1"/>
    </source>
</evidence>
<reference evidence="2" key="1">
    <citation type="journal article" date="2021" name="Proc. Natl. Acad. Sci. U.S.A.">
        <title>A Catalog of Tens of Thousands of Viruses from Human Metagenomes Reveals Hidden Associations with Chronic Diseases.</title>
        <authorList>
            <person name="Tisza M.J."/>
            <person name="Buck C.B."/>
        </authorList>
    </citation>
    <scope>NUCLEOTIDE SEQUENCE</scope>
    <source>
        <strain evidence="2">CtJjf17</strain>
    </source>
</reference>
<keyword evidence="1" id="KW-1133">Transmembrane helix</keyword>
<keyword evidence="1" id="KW-0812">Transmembrane</keyword>
<name>A0A8S5SA94_9CAUD</name>
<feature type="transmembrane region" description="Helical" evidence="1">
    <location>
        <begin position="12"/>
        <end position="28"/>
    </location>
</feature>
<organism evidence="2">
    <name type="scientific">Siphoviridae sp. ctJjf17</name>
    <dbReference type="NCBI Taxonomy" id="2827839"/>
    <lineage>
        <taxon>Viruses</taxon>
        <taxon>Duplodnaviria</taxon>
        <taxon>Heunggongvirae</taxon>
        <taxon>Uroviricota</taxon>
        <taxon>Caudoviricetes</taxon>
    </lineage>
</organism>
<dbReference type="EMBL" id="BK032560">
    <property type="protein sequence ID" value="DAF47854.1"/>
    <property type="molecule type" value="Genomic_DNA"/>
</dbReference>
<accession>A0A8S5SA94</accession>
<protein>
    <submittedName>
        <fullName evidence="2">Uncharacterized protein</fullName>
    </submittedName>
</protein>
<sequence length="54" mass="6109">MERFEENTGSLILFGLLLIFLGLSLTVFKEDKVEDSLQKAIIKLPNNEIVTVND</sequence>